<reference evidence="1 2" key="1">
    <citation type="submission" date="2015-01" db="EMBL/GenBank/DDBJ databases">
        <title>The Genome Sequence of Rhinocladiella mackenzie CBS 650.93.</title>
        <authorList>
            <consortium name="The Broad Institute Genomics Platform"/>
            <person name="Cuomo C."/>
            <person name="de Hoog S."/>
            <person name="Gorbushina A."/>
            <person name="Stielow B."/>
            <person name="Teixiera M."/>
            <person name="Abouelleil A."/>
            <person name="Chapman S.B."/>
            <person name="Priest M."/>
            <person name="Young S.K."/>
            <person name="Wortman J."/>
            <person name="Nusbaum C."/>
            <person name="Birren B."/>
        </authorList>
    </citation>
    <scope>NUCLEOTIDE SEQUENCE [LARGE SCALE GENOMIC DNA]</scope>
    <source>
        <strain evidence="1 2">CBS 650.93</strain>
    </source>
</reference>
<sequence>MPAPAQLSAESDDQPRSQFPGFLLDCGKVSPIEADDPNVQVFPAGINNRGVIVGEYVRPDGESGLRRDPDGTISTFDVPGAAGTEASDINDSGIVSGAYSQDTPIVNNSTRPRGFLLDGEKLTTIEVKNAAGTGVNGINNRGQAVGAYTDSSGAIHGFRWEQGRITTIDIPDAVNTTLIGINNRGQIVGTTTDIAGTTIRGFLWEDGLVTNISVPGAAITSPQRINNLGQIVGFTADDLALTGARGFLLARGVNGPLTTVDVPGAPRTAPAAINDRGQIVGLYENPNAQLSAPVDQ</sequence>
<dbReference type="GeneID" id="25297855"/>
<accession>A0A0D2I4J4</accession>
<keyword evidence="2" id="KW-1185">Reference proteome</keyword>
<dbReference type="AlphaFoldDB" id="A0A0D2I4J4"/>
<dbReference type="VEuPathDB" id="FungiDB:Z518_09784"/>
<proteinExistence type="predicted"/>
<dbReference type="InterPro" id="IPR014262">
    <property type="entry name" value="HAF_rpt"/>
</dbReference>
<protein>
    <submittedName>
        <fullName evidence="1">Uncharacterized protein</fullName>
    </submittedName>
</protein>
<dbReference type="HOGENOM" id="CLU_940576_0_0_1"/>
<gene>
    <name evidence="1" type="ORF">Z518_09784</name>
</gene>
<dbReference type="EMBL" id="KN847482">
    <property type="protein sequence ID" value="KIX00719.1"/>
    <property type="molecule type" value="Genomic_DNA"/>
</dbReference>
<dbReference type="OrthoDB" id="2142854at2759"/>
<evidence type="ECO:0000313" key="2">
    <source>
        <dbReference type="Proteomes" id="UP000053617"/>
    </source>
</evidence>
<evidence type="ECO:0000313" key="1">
    <source>
        <dbReference type="EMBL" id="KIX00719.1"/>
    </source>
</evidence>
<dbReference type="NCBIfam" id="TIGR02913">
    <property type="entry name" value="HAF_rpt"/>
    <property type="match status" value="1"/>
</dbReference>
<organism evidence="1 2">
    <name type="scientific">Rhinocladiella mackenziei CBS 650.93</name>
    <dbReference type="NCBI Taxonomy" id="1442369"/>
    <lineage>
        <taxon>Eukaryota</taxon>
        <taxon>Fungi</taxon>
        <taxon>Dikarya</taxon>
        <taxon>Ascomycota</taxon>
        <taxon>Pezizomycotina</taxon>
        <taxon>Eurotiomycetes</taxon>
        <taxon>Chaetothyriomycetidae</taxon>
        <taxon>Chaetothyriales</taxon>
        <taxon>Herpotrichiellaceae</taxon>
        <taxon>Rhinocladiella</taxon>
    </lineage>
</organism>
<dbReference type="Proteomes" id="UP000053617">
    <property type="component" value="Unassembled WGS sequence"/>
</dbReference>
<dbReference type="RefSeq" id="XP_013267855.1">
    <property type="nucleotide sequence ID" value="XM_013412401.1"/>
</dbReference>
<name>A0A0D2I4J4_9EURO</name>